<dbReference type="AlphaFoldDB" id="A0A7W7PXJ2"/>
<dbReference type="GO" id="GO:0006281">
    <property type="term" value="P:DNA repair"/>
    <property type="evidence" value="ECO:0007669"/>
    <property type="project" value="UniProtKB-KW"/>
</dbReference>
<evidence type="ECO:0000256" key="4">
    <source>
        <dbReference type="ARBA" id="ARBA00022801"/>
    </source>
</evidence>
<dbReference type="PANTHER" id="PTHR33693:SF9">
    <property type="entry name" value="TYPE-4 URACIL-DNA GLYCOSYLASE"/>
    <property type="match status" value="1"/>
</dbReference>
<proteinExistence type="predicted"/>
<dbReference type="PANTHER" id="PTHR33693">
    <property type="entry name" value="TYPE-5 URACIL-DNA GLYCOSYLASE"/>
    <property type="match status" value="1"/>
</dbReference>
<dbReference type="InterPro" id="IPR036895">
    <property type="entry name" value="Uracil-DNA_glycosylase-like_sf"/>
</dbReference>
<dbReference type="InterPro" id="IPR005122">
    <property type="entry name" value="Uracil-DNA_glycosylase-like"/>
</dbReference>
<evidence type="ECO:0000259" key="9">
    <source>
        <dbReference type="Pfam" id="PF03167"/>
    </source>
</evidence>
<keyword evidence="6" id="KW-0411">Iron-sulfur</keyword>
<reference evidence="10 11" key="1">
    <citation type="submission" date="2020-08" db="EMBL/GenBank/DDBJ databases">
        <title>Genomic Encyclopedia of Type Strains, Phase III (KMG-III): the genomes of soil and plant-associated and newly described type strains.</title>
        <authorList>
            <person name="Whitman W."/>
        </authorList>
    </citation>
    <scope>NUCLEOTIDE SEQUENCE [LARGE SCALE GENOMIC DNA]</scope>
    <source>
        <strain evidence="10 11">CECT 3273</strain>
    </source>
</reference>
<evidence type="ECO:0000256" key="5">
    <source>
        <dbReference type="ARBA" id="ARBA00023004"/>
    </source>
</evidence>
<evidence type="ECO:0000256" key="1">
    <source>
        <dbReference type="ARBA" id="ARBA00022485"/>
    </source>
</evidence>
<keyword evidence="4" id="KW-0378">Hydrolase</keyword>
<gene>
    <name evidence="10" type="ORF">FHS37_007197</name>
</gene>
<keyword evidence="1" id="KW-0004">4Fe-4S</keyword>
<comment type="caution">
    <text evidence="10">The sequence shown here is derived from an EMBL/GenBank/DDBJ whole genome shotgun (WGS) entry which is preliminary data.</text>
</comment>
<dbReference type="InterPro" id="IPR051536">
    <property type="entry name" value="UDG_Type-4/5"/>
</dbReference>
<keyword evidence="2" id="KW-0479">Metal-binding</keyword>
<dbReference type="Proteomes" id="UP000579523">
    <property type="component" value="Unassembled WGS sequence"/>
</dbReference>
<organism evidence="10 11">
    <name type="scientific">Streptomyces griseomycini</name>
    <dbReference type="NCBI Taxonomy" id="66895"/>
    <lineage>
        <taxon>Bacteria</taxon>
        <taxon>Bacillati</taxon>
        <taxon>Actinomycetota</taxon>
        <taxon>Actinomycetes</taxon>
        <taxon>Kitasatosporales</taxon>
        <taxon>Streptomycetaceae</taxon>
        <taxon>Streptomyces</taxon>
    </lineage>
</organism>
<feature type="domain" description="Uracil-DNA glycosylase-like" evidence="9">
    <location>
        <begin position="31"/>
        <end position="63"/>
    </location>
</feature>
<feature type="region of interest" description="Disordered" evidence="8">
    <location>
        <begin position="37"/>
        <end position="69"/>
    </location>
</feature>
<evidence type="ECO:0000256" key="2">
    <source>
        <dbReference type="ARBA" id="ARBA00022723"/>
    </source>
</evidence>
<accession>A0A7W7PXJ2</accession>
<name>A0A7W7PXJ2_9ACTN</name>
<keyword evidence="3" id="KW-0227">DNA damage</keyword>
<dbReference type="EMBL" id="JACHJI010000022">
    <property type="protein sequence ID" value="MBB4903100.1"/>
    <property type="molecule type" value="Genomic_DNA"/>
</dbReference>
<keyword evidence="5" id="KW-0408">Iron</keyword>
<feature type="compositionally biased region" description="Basic and acidic residues" evidence="8">
    <location>
        <begin position="46"/>
        <end position="55"/>
    </location>
</feature>
<protein>
    <submittedName>
        <fullName evidence="10">Uracil-DNA glycosylase family 4</fullName>
    </submittedName>
</protein>
<dbReference type="SUPFAM" id="SSF52141">
    <property type="entry name" value="Uracil-DNA glycosylase-like"/>
    <property type="match status" value="1"/>
</dbReference>
<evidence type="ECO:0000313" key="11">
    <source>
        <dbReference type="Proteomes" id="UP000579523"/>
    </source>
</evidence>
<dbReference type="GO" id="GO:0097506">
    <property type="term" value="F:deaminated base DNA N-glycosylase activity"/>
    <property type="evidence" value="ECO:0007669"/>
    <property type="project" value="UniProtKB-ARBA"/>
</dbReference>
<evidence type="ECO:0000256" key="6">
    <source>
        <dbReference type="ARBA" id="ARBA00023014"/>
    </source>
</evidence>
<dbReference type="Pfam" id="PF03167">
    <property type="entry name" value="UDG"/>
    <property type="match status" value="1"/>
</dbReference>
<sequence length="69" mass="7011">MPARGGLPALRGAAAGCRGCPLHRDATRTVFGAGSADARVMPVGERPGDQEDRRGRPFAGPAGSPPSRS</sequence>
<keyword evidence="11" id="KW-1185">Reference proteome</keyword>
<evidence type="ECO:0000313" key="10">
    <source>
        <dbReference type="EMBL" id="MBB4903100.1"/>
    </source>
</evidence>
<evidence type="ECO:0000256" key="7">
    <source>
        <dbReference type="ARBA" id="ARBA00023204"/>
    </source>
</evidence>
<dbReference type="Gene3D" id="3.40.470.10">
    <property type="entry name" value="Uracil-DNA glycosylase-like domain"/>
    <property type="match status" value="1"/>
</dbReference>
<dbReference type="GO" id="GO:0046872">
    <property type="term" value="F:metal ion binding"/>
    <property type="evidence" value="ECO:0007669"/>
    <property type="project" value="UniProtKB-KW"/>
</dbReference>
<dbReference type="GO" id="GO:0051539">
    <property type="term" value="F:4 iron, 4 sulfur cluster binding"/>
    <property type="evidence" value="ECO:0007669"/>
    <property type="project" value="UniProtKB-KW"/>
</dbReference>
<evidence type="ECO:0000256" key="3">
    <source>
        <dbReference type="ARBA" id="ARBA00022763"/>
    </source>
</evidence>
<keyword evidence="7" id="KW-0234">DNA repair</keyword>
<evidence type="ECO:0000256" key="8">
    <source>
        <dbReference type="SAM" id="MobiDB-lite"/>
    </source>
</evidence>